<dbReference type="Proteomes" id="UP000031535">
    <property type="component" value="Unassembled WGS sequence"/>
</dbReference>
<accession>A0A0C2I1Q5</accession>
<dbReference type="InterPro" id="IPR053182">
    <property type="entry name" value="YobU-like_regulator"/>
</dbReference>
<dbReference type="SMART" id="SM00871">
    <property type="entry name" value="AraC_E_bind"/>
    <property type="match status" value="1"/>
</dbReference>
<dbReference type="PATRIC" id="fig|226910.6.peg.3129"/>
<dbReference type="PANTHER" id="PTHR36444">
    <property type="entry name" value="TRANSCRIPTIONAL REGULATOR PROTEIN YOBU-RELATED"/>
    <property type="match status" value="1"/>
</dbReference>
<name>A0A0C2I1Q5_9PSED</name>
<gene>
    <name evidence="2" type="ORF">UCMB321_3141</name>
</gene>
<dbReference type="InterPro" id="IPR010499">
    <property type="entry name" value="AraC_E-bd"/>
</dbReference>
<dbReference type="InterPro" id="IPR029441">
    <property type="entry name" value="Cass2"/>
</dbReference>
<protein>
    <submittedName>
        <fullName evidence="2">Putative transcription regulator</fullName>
    </submittedName>
</protein>
<dbReference type="InterPro" id="IPR011256">
    <property type="entry name" value="Reg_factor_effector_dom_sf"/>
</dbReference>
<dbReference type="EMBL" id="JXDG01000040">
    <property type="protein sequence ID" value="KIH83191.1"/>
    <property type="molecule type" value="Genomic_DNA"/>
</dbReference>
<keyword evidence="3" id="KW-1185">Reference proteome</keyword>
<comment type="caution">
    <text evidence="2">The sequence shown here is derived from an EMBL/GenBank/DDBJ whole genome shotgun (WGS) entry which is preliminary data.</text>
</comment>
<reference evidence="2 3" key="1">
    <citation type="submission" date="2015-01" db="EMBL/GenBank/DDBJ databases">
        <title>Complete genome of Pseudomonas batumici UCM B-321 producer of the batumin antibiotic with strong antistaphilococcal and potential anticancer activity.</title>
        <authorList>
            <person name="Klochko V.V."/>
            <person name="Zelena L.B."/>
            <person name="Elena K.A."/>
            <person name="Reva O.N."/>
        </authorList>
    </citation>
    <scope>NUCLEOTIDE SEQUENCE [LARGE SCALE GENOMIC DNA]</scope>
    <source>
        <strain evidence="2 3">UCM B-321</strain>
    </source>
</reference>
<dbReference type="PANTHER" id="PTHR36444:SF2">
    <property type="entry name" value="TRANSCRIPTIONAL REGULATOR PROTEIN YOBU-RELATED"/>
    <property type="match status" value="1"/>
</dbReference>
<dbReference type="Gene3D" id="3.20.80.10">
    <property type="entry name" value="Regulatory factor, effector binding domain"/>
    <property type="match status" value="1"/>
</dbReference>
<dbReference type="RefSeq" id="WP_040068395.1">
    <property type="nucleotide sequence ID" value="NZ_JXDG01000040.1"/>
</dbReference>
<evidence type="ECO:0000313" key="2">
    <source>
        <dbReference type="EMBL" id="KIH83191.1"/>
    </source>
</evidence>
<evidence type="ECO:0000259" key="1">
    <source>
        <dbReference type="SMART" id="SM00871"/>
    </source>
</evidence>
<proteinExistence type="predicted"/>
<organism evidence="2 3">
    <name type="scientific">Pseudomonas batumici</name>
    <dbReference type="NCBI Taxonomy" id="226910"/>
    <lineage>
        <taxon>Bacteria</taxon>
        <taxon>Pseudomonadati</taxon>
        <taxon>Pseudomonadota</taxon>
        <taxon>Gammaproteobacteria</taxon>
        <taxon>Pseudomonadales</taxon>
        <taxon>Pseudomonadaceae</taxon>
        <taxon>Pseudomonas</taxon>
    </lineage>
</organism>
<dbReference type="SUPFAM" id="SSF55136">
    <property type="entry name" value="Probable bacterial effector-binding domain"/>
    <property type="match status" value="1"/>
</dbReference>
<sequence>MDVKRVEVAAFQVSGPQVRTRNQDEQQPQTARIGGLWGGFFAEGLAERISTRQPDSLVYGVYSGYESDASGYFDVTAAVAVTAPAPGHETVQVQGGPYLVFEGRGAMPQTVIDTWGRIWSYFEQHPGQRRFATDFEAYTGPDSVAVYIGIVE</sequence>
<dbReference type="AlphaFoldDB" id="A0A0C2I1Q5"/>
<evidence type="ECO:0000313" key="3">
    <source>
        <dbReference type="Proteomes" id="UP000031535"/>
    </source>
</evidence>
<dbReference type="Pfam" id="PF14526">
    <property type="entry name" value="Cass2"/>
    <property type="match status" value="1"/>
</dbReference>
<feature type="domain" description="AraC effector-binding" evidence="1">
    <location>
        <begin position="1"/>
        <end position="151"/>
    </location>
</feature>
<dbReference type="OrthoDB" id="3173400at2"/>
<dbReference type="STRING" id="226910.UCMB321_3141"/>